<feature type="transmembrane region" description="Helical" evidence="10">
    <location>
        <begin position="252"/>
        <end position="271"/>
    </location>
</feature>
<evidence type="ECO:0000313" key="11">
    <source>
        <dbReference type="EMBL" id="SBT06999.1"/>
    </source>
</evidence>
<dbReference type="InterPro" id="IPR004338">
    <property type="entry name" value="NqrB/RnfD"/>
</dbReference>
<keyword evidence="1 10" id="KW-0813">Transport</keyword>
<feature type="transmembrane region" description="Helical" evidence="10">
    <location>
        <begin position="86"/>
        <end position="104"/>
    </location>
</feature>
<keyword evidence="10" id="KW-1003">Cell membrane</keyword>
<feature type="transmembrane region" description="Helical" evidence="10">
    <location>
        <begin position="59"/>
        <end position="79"/>
    </location>
</feature>
<evidence type="ECO:0000256" key="5">
    <source>
        <dbReference type="ARBA" id="ARBA00022692"/>
    </source>
</evidence>
<comment type="caution">
    <text evidence="10">Lacks conserved residue(s) required for the propagation of feature annotation.</text>
</comment>
<keyword evidence="4 10" id="KW-0288">FMN</keyword>
<comment type="subunit">
    <text evidence="10">The complex is composed of six subunits: RnfA, RnfB, RnfC, RnfD, RnfE and RnfG.</text>
</comment>
<evidence type="ECO:0000256" key="3">
    <source>
        <dbReference type="ARBA" id="ARBA00022630"/>
    </source>
</evidence>
<reference evidence="11 12" key="1">
    <citation type="submission" date="2016-06" db="EMBL/GenBank/DDBJ databases">
        <authorList>
            <person name="Kjaerup R.B."/>
            <person name="Dalgaard T.S."/>
            <person name="Juul-Madsen H.R."/>
        </authorList>
    </citation>
    <scope>NUCLEOTIDE SEQUENCE [LARGE SCALE GENOMIC DNA]</scope>
    <source>
        <strain evidence="11">2</strain>
    </source>
</reference>
<keyword evidence="6 10" id="KW-1278">Translocase</keyword>
<protein>
    <recommendedName>
        <fullName evidence="10">Ion-translocating oxidoreductase complex subunit D</fullName>
        <ecNumber evidence="10">7.-.-.-</ecNumber>
    </recommendedName>
    <alternativeName>
        <fullName evidence="10">Rnf electron transport complex subunit D</fullName>
    </alternativeName>
</protein>
<evidence type="ECO:0000256" key="7">
    <source>
        <dbReference type="ARBA" id="ARBA00022982"/>
    </source>
</evidence>
<dbReference type="AlphaFoldDB" id="A0A1A8XPA4"/>
<dbReference type="GO" id="GO:0005886">
    <property type="term" value="C:plasma membrane"/>
    <property type="evidence" value="ECO:0007669"/>
    <property type="project" value="UniProtKB-SubCell"/>
</dbReference>
<dbReference type="InterPro" id="IPR011303">
    <property type="entry name" value="RnfD_bac"/>
</dbReference>
<keyword evidence="8 10" id="KW-1133">Transmembrane helix</keyword>
<name>A0A1A8XPA4_9RHOO</name>
<feature type="transmembrane region" description="Helical" evidence="10">
    <location>
        <begin position="140"/>
        <end position="159"/>
    </location>
</feature>
<keyword evidence="12" id="KW-1185">Reference proteome</keyword>
<keyword evidence="7 10" id="KW-0249">Electron transport</keyword>
<sequence length="374" mass="39590">MSSADTSKSDIGLRLAASLVASPHAHGGNSVSQTMLRVKMALVPATLFGFWLFGWQSFFLWALTILSCLGFEVLALRLMGSKRIKATLLDGSALLTGWLLAMSLPPWAPWWVAVLGGFIAIIIGKQVFGGVGQNVFNPAMVARVALLVSFPLPMTQWVTPLPLSSAASLDFVHSLRQFLTSMPVPDAMASASVLGYSKTELSRGIDLFHSLSSAHAPSISWLGSRVGSFGESASLLIFGGGLYLLARGIITWHTPVAVLAGLAIPAAIGHSVDPAHYLSATVHLLSGAAMLGAFFIATDYVTSPNTASGQFVFGLGIGFLTWVIRTYGGYPEGLAFAVLLMNALTPVIDRLIKPRILGRDRKGKPLSIPESGDA</sequence>
<comment type="function">
    <text evidence="10">Part of a membrane-bound complex that couples electron transfer with translocation of ions across the membrane.</text>
</comment>
<dbReference type="PANTHER" id="PTHR30578:SF0">
    <property type="entry name" value="ION-TRANSLOCATING OXIDOREDUCTASE COMPLEX SUBUNIT D"/>
    <property type="match status" value="1"/>
</dbReference>
<dbReference type="NCBIfam" id="TIGR01946">
    <property type="entry name" value="rnfD"/>
    <property type="match status" value="1"/>
</dbReference>
<keyword evidence="9 10" id="KW-0472">Membrane</keyword>
<keyword evidence="2 10" id="KW-0597">Phosphoprotein</keyword>
<comment type="subcellular location">
    <subcellularLocation>
        <location evidence="10">Cell inner membrane</location>
        <topology evidence="10">Multi-pass membrane protein</topology>
    </subcellularLocation>
</comment>
<dbReference type="PANTHER" id="PTHR30578">
    <property type="entry name" value="ELECTRON TRANSPORT COMPLEX PROTEIN RNFD"/>
    <property type="match status" value="1"/>
</dbReference>
<evidence type="ECO:0000256" key="8">
    <source>
        <dbReference type="ARBA" id="ARBA00022989"/>
    </source>
</evidence>
<evidence type="ECO:0000256" key="1">
    <source>
        <dbReference type="ARBA" id="ARBA00022448"/>
    </source>
</evidence>
<evidence type="ECO:0000313" key="12">
    <source>
        <dbReference type="Proteomes" id="UP000199600"/>
    </source>
</evidence>
<dbReference type="GO" id="GO:0022900">
    <property type="term" value="P:electron transport chain"/>
    <property type="evidence" value="ECO:0007669"/>
    <property type="project" value="UniProtKB-UniRule"/>
</dbReference>
<evidence type="ECO:0000256" key="9">
    <source>
        <dbReference type="ARBA" id="ARBA00023136"/>
    </source>
</evidence>
<keyword evidence="10" id="KW-0997">Cell inner membrane</keyword>
<feature type="transmembrane region" description="Helical" evidence="10">
    <location>
        <begin position="277"/>
        <end position="297"/>
    </location>
</feature>
<accession>A0A1A8XPA4</accession>
<dbReference type="RefSeq" id="WP_186410709.1">
    <property type="nucleotide sequence ID" value="NZ_FLQY01000118.1"/>
</dbReference>
<feature type="transmembrane region" description="Helical" evidence="10">
    <location>
        <begin position="110"/>
        <end position="128"/>
    </location>
</feature>
<proteinExistence type="inferred from homology"/>
<keyword evidence="3 10" id="KW-0285">Flavoprotein</keyword>
<organism evidence="11 12">
    <name type="scientific">Candidatus Propionivibrio aalborgensis</name>
    <dbReference type="NCBI Taxonomy" id="1860101"/>
    <lineage>
        <taxon>Bacteria</taxon>
        <taxon>Pseudomonadati</taxon>
        <taxon>Pseudomonadota</taxon>
        <taxon>Betaproteobacteria</taxon>
        <taxon>Rhodocyclales</taxon>
        <taxon>Rhodocyclaceae</taxon>
        <taxon>Propionivibrio</taxon>
    </lineage>
</organism>
<feature type="transmembrane region" description="Helical" evidence="10">
    <location>
        <begin position="309"/>
        <end position="328"/>
    </location>
</feature>
<dbReference type="Proteomes" id="UP000199600">
    <property type="component" value="Unassembled WGS sequence"/>
</dbReference>
<dbReference type="Pfam" id="PF03116">
    <property type="entry name" value="NQR2_RnfD_RnfE"/>
    <property type="match status" value="1"/>
</dbReference>
<dbReference type="HAMAP" id="MF_00462">
    <property type="entry name" value="RsxD_RnfD"/>
    <property type="match status" value="1"/>
</dbReference>
<evidence type="ECO:0000256" key="10">
    <source>
        <dbReference type="HAMAP-Rule" id="MF_00462"/>
    </source>
</evidence>
<dbReference type="GO" id="GO:0055085">
    <property type="term" value="P:transmembrane transport"/>
    <property type="evidence" value="ECO:0007669"/>
    <property type="project" value="InterPro"/>
</dbReference>
<comment type="cofactor">
    <cofactor evidence="10">
        <name>FMN</name>
        <dbReference type="ChEBI" id="CHEBI:58210"/>
    </cofactor>
</comment>
<comment type="similarity">
    <text evidence="10">Belongs to the NqrB/RnfD family.</text>
</comment>
<gene>
    <name evidence="11" type="primary">rsxD</name>
    <name evidence="10" type="synonym">rnfD</name>
    <name evidence="11" type="ORF">PROAA_2040002</name>
</gene>
<dbReference type="EC" id="7.-.-.-" evidence="10"/>
<keyword evidence="5 10" id="KW-0812">Transmembrane</keyword>
<dbReference type="EMBL" id="FLQY01000118">
    <property type="protein sequence ID" value="SBT06999.1"/>
    <property type="molecule type" value="Genomic_DNA"/>
</dbReference>
<evidence type="ECO:0000256" key="4">
    <source>
        <dbReference type="ARBA" id="ARBA00022643"/>
    </source>
</evidence>
<evidence type="ECO:0000256" key="6">
    <source>
        <dbReference type="ARBA" id="ARBA00022967"/>
    </source>
</evidence>
<evidence type="ECO:0000256" key="2">
    <source>
        <dbReference type="ARBA" id="ARBA00022553"/>
    </source>
</evidence>